<accession>A0A5J9WC65</accession>
<name>A0A5J9WC65_9POAL</name>
<dbReference type="EMBL" id="RWGY01000004">
    <property type="protein sequence ID" value="TVU44914.1"/>
    <property type="molecule type" value="Genomic_DNA"/>
</dbReference>
<dbReference type="Gramene" id="TVU44914">
    <property type="protein sequence ID" value="TVU44914"/>
    <property type="gene ID" value="EJB05_04377"/>
</dbReference>
<dbReference type="AlphaFoldDB" id="A0A5J9WC65"/>
<reference evidence="1 2" key="1">
    <citation type="journal article" date="2019" name="Sci. Rep.">
        <title>A high-quality genome of Eragrostis curvula grass provides insights into Poaceae evolution and supports new strategies to enhance forage quality.</title>
        <authorList>
            <person name="Carballo J."/>
            <person name="Santos B.A.C.M."/>
            <person name="Zappacosta D."/>
            <person name="Garbus I."/>
            <person name="Selva J.P."/>
            <person name="Gallo C.A."/>
            <person name="Diaz A."/>
            <person name="Albertini E."/>
            <person name="Caccamo M."/>
            <person name="Echenique V."/>
        </authorList>
    </citation>
    <scope>NUCLEOTIDE SEQUENCE [LARGE SCALE GENOMIC DNA]</scope>
    <source>
        <strain evidence="2">cv. Victoria</strain>
        <tissue evidence="1">Leaf</tissue>
    </source>
</reference>
<proteinExistence type="predicted"/>
<organism evidence="1 2">
    <name type="scientific">Eragrostis curvula</name>
    <name type="common">weeping love grass</name>
    <dbReference type="NCBI Taxonomy" id="38414"/>
    <lineage>
        <taxon>Eukaryota</taxon>
        <taxon>Viridiplantae</taxon>
        <taxon>Streptophyta</taxon>
        <taxon>Embryophyta</taxon>
        <taxon>Tracheophyta</taxon>
        <taxon>Spermatophyta</taxon>
        <taxon>Magnoliopsida</taxon>
        <taxon>Liliopsida</taxon>
        <taxon>Poales</taxon>
        <taxon>Poaceae</taxon>
        <taxon>PACMAD clade</taxon>
        <taxon>Chloridoideae</taxon>
        <taxon>Eragrostideae</taxon>
        <taxon>Eragrostidinae</taxon>
        <taxon>Eragrostis</taxon>
    </lineage>
</organism>
<gene>
    <name evidence="1" type="ORF">EJB05_04377</name>
</gene>
<keyword evidence="2" id="KW-1185">Reference proteome</keyword>
<protein>
    <submittedName>
        <fullName evidence="1">Uncharacterized protein</fullName>
    </submittedName>
</protein>
<comment type="caution">
    <text evidence="1">The sequence shown here is derived from an EMBL/GenBank/DDBJ whole genome shotgun (WGS) entry which is preliminary data.</text>
</comment>
<evidence type="ECO:0000313" key="2">
    <source>
        <dbReference type="Proteomes" id="UP000324897"/>
    </source>
</evidence>
<dbReference type="Proteomes" id="UP000324897">
    <property type="component" value="Chromosome 5"/>
</dbReference>
<feature type="non-terminal residue" evidence="1">
    <location>
        <position position="1"/>
    </location>
</feature>
<sequence length="123" mass="14549">MMTFFFTSLSLLEGFFDFFLLDEFFVFFFIFSGADEGGLVARVVRMKLERSGGPWMWCSIRLHVPCFLFAFLRFEEMDLSSKHSMFLLEFDENVRFEVMDLSGNQSMFLLEFDENLRALNHGK</sequence>
<evidence type="ECO:0000313" key="1">
    <source>
        <dbReference type="EMBL" id="TVU44914.1"/>
    </source>
</evidence>